<organism evidence="6 7">
    <name type="scientific">Kiritimatiella glycovorans</name>
    <dbReference type="NCBI Taxonomy" id="1307763"/>
    <lineage>
        <taxon>Bacteria</taxon>
        <taxon>Pseudomonadati</taxon>
        <taxon>Kiritimatiellota</taxon>
        <taxon>Kiritimatiellia</taxon>
        <taxon>Kiritimatiellales</taxon>
        <taxon>Kiritimatiellaceae</taxon>
        <taxon>Kiritimatiella</taxon>
    </lineage>
</organism>
<dbReference type="InterPro" id="IPR049492">
    <property type="entry name" value="BD-FAE-like_dom"/>
</dbReference>
<accession>A0A0G3EH23</accession>
<evidence type="ECO:0000313" key="6">
    <source>
        <dbReference type="EMBL" id="AKJ63434.1"/>
    </source>
</evidence>
<dbReference type="KEGG" id="vbl:L21SP4_00149"/>
<keyword evidence="2 6" id="KW-0378">Hydrolase</keyword>
<evidence type="ECO:0000256" key="1">
    <source>
        <dbReference type="ARBA" id="ARBA00010515"/>
    </source>
</evidence>
<dbReference type="Pfam" id="PF01738">
    <property type="entry name" value="DLH"/>
    <property type="match status" value="1"/>
</dbReference>
<dbReference type="Pfam" id="PF20434">
    <property type="entry name" value="BD-FAE"/>
    <property type="match status" value="1"/>
</dbReference>
<keyword evidence="7" id="KW-1185">Reference proteome</keyword>
<sequence precursor="true">MTPKAVRILFIALLATSARAAEVAPDRRPVYRETPQQDLAVHIYLPEGWDARDRRPAAVFFFGGGWKGGNPLHFSRQARALASRGMVAFCPDYRVEERHGTTPFESLKDAKSALRWVRAHAEDWGVDPERIAAGGGSAGGHLAAATATLEDWNDPSDPEVSCRPDALLLFNPVVDNSPEGYGYDRIGEAWPRFSPLHNIGPDIPPALFMLGDRDDTIPVSTARSFREKIEAAGGRCEVRIYEDAGHGFFNREPFTTRTTRAAVDFLESLGWIPVSP</sequence>
<dbReference type="RefSeq" id="WP_052880862.1">
    <property type="nucleotide sequence ID" value="NZ_CP010904.1"/>
</dbReference>
<dbReference type="GO" id="GO:0004806">
    <property type="term" value="F:triacylglycerol lipase activity"/>
    <property type="evidence" value="ECO:0007669"/>
    <property type="project" value="TreeGrafter"/>
</dbReference>
<comment type="similarity">
    <text evidence="1">Belongs to the 'GDXG' lipolytic enzyme family.</text>
</comment>
<dbReference type="AlphaFoldDB" id="A0A0G3EH23"/>
<dbReference type="EC" id="3.1.1.72" evidence="6"/>
<proteinExistence type="inferred from homology"/>
<feature type="signal peptide" evidence="3">
    <location>
        <begin position="1"/>
        <end position="20"/>
    </location>
</feature>
<feature type="chain" id="PRO_5005183985" evidence="3">
    <location>
        <begin position="21"/>
        <end position="276"/>
    </location>
</feature>
<evidence type="ECO:0000313" key="7">
    <source>
        <dbReference type="Proteomes" id="UP000035268"/>
    </source>
</evidence>
<dbReference type="PANTHER" id="PTHR48081">
    <property type="entry name" value="AB HYDROLASE SUPERFAMILY PROTEIN C4A8.06C"/>
    <property type="match status" value="1"/>
</dbReference>
<dbReference type="STRING" id="1307763.L21SP4_00149"/>
<reference evidence="6 7" key="2">
    <citation type="journal article" date="2016" name="ISME J.">
        <title>Characterization of the first cultured representative of Verrucomicrobia subdivision 5 indicates the proposal of a novel phylum.</title>
        <authorList>
            <person name="Spring S."/>
            <person name="Bunk B."/>
            <person name="Sproer C."/>
            <person name="Schumann P."/>
            <person name="Rohde M."/>
            <person name="Tindall B.J."/>
            <person name="Klenk H.P."/>
        </authorList>
    </citation>
    <scope>NUCLEOTIDE SEQUENCE [LARGE SCALE GENOMIC DNA]</scope>
    <source>
        <strain evidence="6 7">L21-Fru-AB</strain>
    </source>
</reference>
<keyword evidence="3" id="KW-0732">Signal</keyword>
<gene>
    <name evidence="6" type="primary">axeA1</name>
    <name evidence="6" type="ORF">L21SP4_00149</name>
</gene>
<dbReference type="EMBL" id="CP010904">
    <property type="protein sequence ID" value="AKJ63434.1"/>
    <property type="molecule type" value="Genomic_DNA"/>
</dbReference>
<evidence type="ECO:0000259" key="5">
    <source>
        <dbReference type="Pfam" id="PF20434"/>
    </source>
</evidence>
<protein>
    <submittedName>
        <fullName evidence="6">Acetylxylan esterase</fullName>
        <ecNumber evidence="6">3.1.1.72</ecNumber>
    </submittedName>
</protein>
<evidence type="ECO:0000256" key="2">
    <source>
        <dbReference type="ARBA" id="ARBA00022801"/>
    </source>
</evidence>
<reference evidence="7" key="1">
    <citation type="submission" date="2015-02" db="EMBL/GenBank/DDBJ databases">
        <title>Description and complete genome sequence of the first cultured representative of the subdivision 5 of the Verrucomicrobia phylum.</title>
        <authorList>
            <person name="Spring S."/>
            <person name="Bunk B."/>
            <person name="Sproer C."/>
            <person name="Klenk H.-P."/>
        </authorList>
    </citation>
    <scope>NUCLEOTIDE SEQUENCE [LARGE SCALE GENOMIC DNA]</scope>
    <source>
        <strain evidence="7">L21-Fru-AB</strain>
    </source>
</reference>
<feature type="domain" description="BD-FAE-like" evidence="5">
    <location>
        <begin position="43"/>
        <end position="151"/>
    </location>
</feature>
<dbReference type="Gene3D" id="3.40.50.1820">
    <property type="entry name" value="alpha/beta hydrolase"/>
    <property type="match status" value="1"/>
</dbReference>
<dbReference type="PATRIC" id="fig|1609981.3.peg.157"/>
<evidence type="ECO:0000256" key="3">
    <source>
        <dbReference type="SAM" id="SignalP"/>
    </source>
</evidence>
<dbReference type="SUPFAM" id="SSF53474">
    <property type="entry name" value="alpha/beta-Hydrolases"/>
    <property type="match status" value="1"/>
</dbReference>
<dbReference type="InterPro" id="IPR050300">
    <property type="entry name" value="GDXG_lipolytic_enzyme"/>
</dbReference>
<name>A0A0G3EH23_9BACT</name>
<dbReference type="PANTHER" id="PTHR48081:SF30">
    <property type="entry name" value="ACETYL-HYDROLASE LIPR-RELATED"/>
    <property type="match status" value="1"/>
</dbReference>
<evidence type="ECO:0000259" key="4">
    <source>
        <dbReference type="Pfam" id="PF01738"/>
    </source>
</evidence>
<dbReference type="Proteomes" id="UP000035268">
    <property type="component" value="Chromosome"/>
</dbReference>
<dbReference type="InterPro" id="IPR029058">
    <property type="entry name" value="AB_hydrolase_fold"/>
</dbReference>
<dbReference type="InterPro" id="IPR002925">
    <property type="entry name" value="Dienelactn_hydro"/>
</dbReference>
<feature type="domain" description="Dienelactone hydrolase" evidence="4">
    <location>
        <begin position="205"/>
        <end position="262"/>
    </location>
</feature>
<dbReference type="GO" id="GO:0046555">
    <property type="term" value="F:acetylxylan esterase activity"/>
    <property type="evidence" value="ECO:0007669"/>
    <property type="project" value="UniProtKB-EC"/>
</dbReference>